<name>A0A117LU36_9BACT</name>
<dbReference type="Pfam" id="PF01547">
    <property type="entry name" value="SBP_bac_1"/>
    <property type="match status" value="1"/>
</dbReference>
<dbReference type="SUPFAM" id="SSF53850">
    <property type="entry name" value="Periplasmic binding protein-like II"/>
    <property type="match status" value="1"/>
</dbReference>
<accession>A0A117LU36</accession>
<comment type="caution">
    <text evidence="2">The sequence shown here is derived from an EMBL/GenBank/DDBJ whole genome shotgun (WGS) entry which is preliminary data.</text>
</comment>
<keyword evidence="1" id="KW-0812">Transmembrane</keyword>
<dbReference type="PANTHER" id="PTHR43649">
    <property type="entry name" value="ARABINOSE-BINDING PROTEIN-RELATED"/>
    <property type="match status" value="1"/>
</dbReference>
<organism evidence="2 3">
    <name type="scientific">candidate division WS6 bacterium 36_33</name>
    <dbReference type="NCBI Taxonomy" id="1641388"/>
    <lineage>
        <taxon>Bacteria</taxon>
        <taxon>Candidatus Dojkabacteria</taxon>
    </lineage>
</organism>
<dbReference type="EMBL" id="LGGI01000002">
    <property type="protein sequence ID" value="KUK67587.1"/>
    <property type="molecule type" value="Genomic_DNA"/>
</dbReference>
<evidence type="ECO:0000313" key="3">
    <source>
        <dbReference type="Proteomes" id="UP000053469"/>
    </source>
</evidence>
<sequence>MEEKQKKTLIIVGIVVVILLIGTIVLFLLRGDSENPGQEPGTQTSVTLSYWGLWEPPSVMQPLIDEFEATNPGINIEYSQQTFSNYESKLFTRLQQATGNEEPAPDIFRIHNTWTPKYYSYLAPMPADIMSVEEYQQKFYPTALNDFTAKNGNIYAIPWEIDGLMVFYNKQLLAEEGVTEPPEDWDSFFELARELTKRDASGRILQAGVAIGTSRNIMHSAEILAYMLALEDIQVMDQTRTHISLNTPRVQRVFETYTNFAKGDNALWSPSLRSDLEMFFTGDLAMMIAPSWRAFDIIQAAPSIEFDTAPLPQLLANEKDIYYATYWGDAVNRTSANPLAAWKFIAFLAQKEQQMKLYSNASQIRAFGEPYSLVELNSEMLNKPYVSAIAQMAPNMRSYPWGDETLVNSAINTAITDIIEGRSDVDSALEDAEAVINATIEQTNR</sequence>
<dbReference type="Proteomes" id="UP000053469">
    <property type="component" value="Unassembled WGS sequence"/>
</dbReference>
<dbReference type="CDD" id="cd13585">
    <property type="entry name" value="PBP2_TMBP_like"/>
    <property type="match status" value="1"/>
</dbReference>
<evidence type="ECO:0000313" key="2">
    <source>
        <dbReference type="EMBL" id="KUK67587.1"/>
    </source>
</evidence>
<dbReference type="PANTHER" id="PTHR43649:SF12">
    <property type="entry name" value="DIACETYLCHITOBIOSE BINDING PROTEIN DASA"/>
    <property type="match status" value="1"/>
</dbReference>
<protein>
    <submittedName>
        <fullName evidence="2">Putative sugar ABC transporter, periplasmic component</fullName>
    </submittedName>
</protein>
<gene>
    <name evidence="2" type="ORF">XD87_0028</name>
</gene>
<reference evidence="3" key="1">
    <citation type="journal article" date="2015" name="MBio">
        <title>Genome-Resolved Metagenomic Analysis Reveals Roles for Candidate Phyla and Other Microbial Community Members in Biogeochemical Transformations in Oil Reservoirs.</title>
        <authorList>
            <person name="Hu P."/>
            <person name="Tom L."/>
            <person name="Singh A."/>
            <person name="Thomas B.C."/>
            <person name="Baker B.J."/>
            <person name="Piceno Y.M."/>
            <person name="Andersen G.L."/>
            <person name="Banfield J.F."/>
        </authorList>
    </citation>
    <scope>NUCLEOTIDE SEQUENCE [LARGE SCALE GENOMIC DNA]</scope>
</reference>
<keyword evidence="1" id="KW-1133">Transmembrane helix</keyword>
<dbReference type="AlphaFoldDB" id="A0A117LU36"/>
<keyword evidence="1" id="KW-0472">Membrane</keyword>
<dbReference type="InterPro" id="IPR006059">
    <property type="entry name" value="SBP"/>
</dbReference>
<dbReference type="Gene3D" id="3.40.190.10">
    <property type="entry name" value="Periplasmic binding protein-like II"/>
    <property type="match status" value="1"/>
</dbReference>
<proteinExistence type="predicted"/>
<dbReference type="InterPro" id="IPR050490">
    <property type="entry name" value="Bact_solute-bd_prot1"/>
</dbReference>
<feature type="transmembrane region" description="Helical" evidence="1">
    <location>
        <begin position="9"/>
        <end position="29"/>
    </location>
</feature>
<evidence type="ECO:0000256" key="1">
    <source>
        <dbReference type="SAM" id="Phobius"/>
    </source>
</evidence>